<feature type="transmembrane region" description="Helical" evidence="1">
    <location>
        <begin position="200"/>
        <end position="219"/>
    </location>
</feature>
<dbReference type="PANTHER" id="PTHR31272">
    <property type="entry name" value="CYTOCHROME C-TYPE BIOGENESIS PROTEIN HI_1454-RELATED"/>
    <property type="match status" value="1"/>
</dbReference>
<comment type="caution">
    <text evidence="2">The sequence shown here is derived from an EMBL/GenBank/DDBJ whole genome shotgun (WGS) entry which is preliminary data.</text>
</comment>
<evidence type="ECO:0000256" key="1">
    <source>
        <dbReference type="SAM" id="Phobius"/>
    </source>
</evidence>
<sequence length="271" mass="30543">MDANFIFGISLTASFLAGVLALFAPCCITFLFPSYIATIFKDEKKIVYYTLIFALGLSLILIPVALGFRFFVFFLDDYHKQIYYFGALFMIFMGFMTIKPVFHIPQFFHVKPKLDKKINTVSVFGLGLMSGLTSACCAPVLFAAITLTTLSPSLFQAIIVSFSYVLGIVFPLFILSIFYKSATGKLSGGNRQKIYTVLKYLGAGIFFLSGILIAIFNFLGKIEMQQMDGYGKTVRMFIFNIAKYFQNTFIDIIIFISIVSIFVFLLKKYSK</sequence>
<feature type="transmembrane region" description="Helical" evidence="1">
    <location>
        <begin position="82"/>
        <end position="102"/>
    </location>
</feature>
<feature type="transmembrane region" description="Helical" evidence="1">
    <location>
        <begin position="244"/>
        <end position="266"/>
    </location>
</feature>
<keyword evidence="1" id="KW-1133">Transmembrane helix</keyword>
<keyword evidence="1" id="KW-0472">Membrane</keyword>
<dbReference type="Proteomes" id="UP000179270">
    <property type="component" value="Unassembled WGS sequence"/>
</dbReference>
<dbReference type="PANTHER" id="PTHR31272:SF9">
    <property type="entry name" value="BLL1027 PROTEIN"/>
    <property type="match status" value="1"/>
</dbReference>
<dbReference type="InterPro" id="IPR051790">
    <property type="entry name" value="Cytochrome_c-biogenesis_DsbD"/>
</dbReference>
<accession>A0A1F7I6M3</accession>
<dbReference type="AlphaFoldDB" id="A0A1F7I6M3"/>
<feature type="transmembrane region" description="Helical" evidence="1">
    <location>
        <begin position="123"/>
        <end position="148"/>
    </location>
</feature>
<reference evidence="2 3" key="1">
    <citation type="journal article" date="2016" name="Nat. Commun.">
        <title>Thousands of microbial genomes shed light on interconnected biogeochemical processes in an aquifer system.</title>
        <authorList>
            <person name="Anantharaman K."/>
            <person name="Brown C.T."/>
            <person name="Hug L.A."/>
            <person name="Sharon I."/>
            <person name="Castelle C.J."/>
            <person name="Probst A.J."/>
            <person name="Thomas B.C."/>
            <person name="Singh A."/>
            <person name="Wilkins M.J."/>
            <person name="Karaoz U."/>
            <person name="Brodie E.L."/>
            <person name="Williams K.H."/>
            <person name="Hubbard S.S."/>
            <person name="Banfield J.F."/>
        </authorList>
    </citation>
    <scope>NUCLEOTIDE SEQUENCE [LARGE SCALE GENOMIC DNA]</scope>
</reference>
<name>A0A1F7I6M3_9BACT</name>
<feature type="transmembrane region" description="Helical" evidence="1">
    <location>
        <begin position="6"/>
        <end position="34"/>
    </location>
</feature>
<dbReference type="EMBL" id="MGAF01000061">
    <property type="protein sequence ID" value="OGK39011.1"/>
    <property type="molecule type" value="Genomic_DNA"/>
</dbReference>
<feature type="transmembrane region" description="Helical" evidence="1">
    <location>
        <begin position="154"/>
        <end position="179"/>
    </location>
</feature>
<evidence type="ECO:0000313" key="2">
    <source>
        <dbReference type="EMBL" id="OGK39011.1"/>
    </source>
</evidence>
<dbReference type="STRING" id="1802055.A3A74_06790"/>
<proteinExistence type="predicted"/>
<evidence type="ECO:0000313" key="3">
    <source>
        <dbReference type="Proteomes" id="UP000179270"/>
    </source>
</evidence>
<protein>
    <submittedName>
        <fullName evidence="2">Uncharacterized protein</fullName>
    </submittedName>
</protein>
<keyword evidence="1" id="KW-0812">Transmembrane</keyword>
<feature type="transmembrane region" description="Helical" evidence="1">
    <location>
        <begin position="46"/>
        <end position="70"/>
    </location>
</feature>
<organism evidence="2 3">
    <name type="scientific">Candidatus Roizmanbacteria bacterium RIFCSPLOWO2_01_FULL_35_13</name>
    <dbReference type="NCBI Taxonomy" id="1802055"/>
    <lineage>
        <taxon>Bacteria</taxon>
        <taxon>Candidatus Roizmaniibacteriota</taxon>
    </lineage>
</organism>
<gene>
    <name evidence="2" type="ORF">A3A74_06790</name>
</gene>